<gene>
    <name evidence="2" type="ORF">GCM10009550_05930</name>
</gene>
<evidence type="ECO:0000256" key="1">
    <source>
        <dbReference type="SAM" id="SignalP"/>
    </source>
</evidence>
<sequence>MRRWLVLVSVAAALAGGCSQAQDASSIETTARDFFGAVSDEDGQRACALLSSDARESLETGGDSCDEEITKLRLEGGEAGRPEIWGEQARVRMGSDTVFLTRWASAWRITAAGCERRVGEPYDCEVEG</sequence>
<evidence type="ECO:0000313" key="3">
    <source>
        <dbReference type="Proteomes" id="UP001500665"/>
    </source>
</evidence>
<dbReference type="RefSeq" id="WP_344236367.1">
    <property type="nucleotide sequence ID" value="NZ_BAAAHH010000001.1"/>
</dbReference>
<proteinExistence type="predicted"/>
<feature type="chain" id="PRO_5046058166" description="Subtilisin inhibitor-like" evidence="1">
    <location>
        <begin position="22"/>
        <end position="128"/>
    </location>
</feature>
<name>A0ABN1Q6E5_9ACTN</name>
<keyword evidence="1" id="KW-0732">Signal</keyword>
<comment type="caution">
    <text evidence="2">The sequence shown here is derived from an EMBL/GenBank/DDBJ whole genome shotgun (WGS) entry which is preliminary data.</text>
</comment>
<organism evidence="2 3">
    <name type="scientific">Actinocorallia libanotica</name>
    <dbReference type="NCBI Taxonomy" id="46162"/>
    <lineage>
        <taxon>Bacteria</taxon>
        <taxon>Bacillati</taxon>
        <taxon>Actinomycetota</taxon>
        <taxon>Actinomycetes</taxon>
        <taxon>Streptosporangiales</taxon>
        <taxon>Thermomonosporaceae</taxon>
        <taxon>Actinocorallia</taxon>
    </lineage>
</organism>
<dbReference type="Proteomes" id="UP001500665">
    <property type="component" value="Unassembled WGS sequence"/>
</dbReference>
<reference evidence="2 3" key="1">
    <citation type="journal article" date="2019" name="Int. J. Syst. Evol. Microbiol.">
        <title>The Global Catalogue of Microorganisms (GCM) 10K type strain sequencing project: providing services to taxonomists for standard genome sequencing and annotation.</title>
        <authorList>
            <consortium name="The Broad Institute Genomics Platform"/>
            <consortium name="The Broad Institute Genome Sequencing Center for Infectious Disease"/>
            <person name="Wu L."/>
            <person name="Ma J."/>
        </authorList>
    </citation>
    <scope>NUCLEOTIDE SEQUENCE [LARGE SCALE GENOMIC DNA]</scope>
    <source>
        <strain evidence="2 3">JCM 10696</strain>
    </source>
</reference>
<evidence type="ECO:0008006" key="4">
    <source>
        <dbReference type="Google" id="ProtNLM"/>
    </source>
</evidence>
<dbReference type="EMBL" id="BAAAHH010000001">
    <property type="protein sequence ID" value="GAA0938318.1"/>
    <property type="molecule type" value="Genomic_DNA"/>
</dbReference>
<dbReference type="PROSITE" id="PS51257">
    <property type="entry name" value="PROKAR_LIPOPROTEIN"/>
    <property type="match status" value="1"/>
</dbReference>
<protein>
    <recommendedName>
        <fullName evidence="4">Subtilisin inhibitor-like</fullName>
    </recommendedName>
</protein>
<feature type="signal peptide" evidence="1">
    <location>
        <begin position="1"/>
        <end position="21"/>
    </location>
</feature>
<evidence type="ECO:0000313" key="2">
    <source>
        <dbReference type="EMBL" id="GAA0938318.1"/>
    </source>
</evidence>
<keyword evidence="3" id="KW-1185">Reference proteome</keyword>
<accession>A0ABN1Q6E5</accession>